<dbReference type="PANTHER" id="PTHR33337">
    <property type="entry name" value="GFA DOMAIN-CONTAINING PROTEIN"/>
    <property type="match status" value="1"/>
</dbReference>
<dbReference type="GO" id="GO:0016846">
    <property type="term" value="F:carbon-sulfur lyase activity"/>
    <property type="evidence" value="ECO:0007669"/>
    <property type="project" value="InterPro"/>
</dbReference>
<keyword evidence="7" id="KW-1185">Reference proteome</keyword>
<organism evidence="6 7">
    <name type="scientific">Roridomyces roridus</name>
    <dbReference type="NCBI Taxonomy" id="1738132"/>
    <lineage>
        <taxon>Eukaryota</taxon>
        <taxon>Fungi</taxon>
        <taxon>Dikarya</taxon>
        <taxon>Basidiomycota</taxon>
        <taxon>Agaricomycotina</taxon>
        <taxon>Agaricomycetes</taxon>
        <taxon>Agaricomycetidae</taxon>
        <taxon>Agaricales</taxon>
        <taxon>Marasmiineae</taxon>
        <taxon>Mycenaceae</taxon>
        <taxon>Roridomyces</taxon>
    </lineage>
</organism>
<comment type="similarity">
    <text evidence="1">Belongs to the Gfa family.</text>
</comment>
<comment type="caution">
    <text evidence="6">The sequence shown here is derived from an EMBL/GenBank/DDBJ whole genome shotgun (WGS) entry which is preliminary data.</text>
</comment>
<proteinExistence type="inferred from homology"/>
<dbReference type="PANTHER" id="PTHR33337:SF40">
    <property type="entry name" value="CENP-V_GFA DOMAIN-CONTAINING PROTEIN-RELATED"/>
    <property type="match status" value="1"/>
</dbReference>
<evidence type="ECO:0000256" key="3">
    <source>
        <dbReference type="ARBA" id="ARBA00022833"/>
    </source>
</evidence>
<dbReference type="Proteomes" id="UP001221142">
    <property type="component" value="Unassembled WGS sequence"/>
</dbReference>
<name>A0AAD7FBL8_9AGAR</name>
<accession>A0AAD7FBL8</accession>
<dbReference type="AlphaFoldDB" id="A0AAD7FBL8"/>
<dbReference type="SUPFAM" id="SSF51316">
    <property type="entry name" value="Mss4-like"/>
    <property type="match status" value="1"/>
</dbReference>
<keyword evidence="4" id="KW-0456">Lyase</keyword>
<gene>
    <name evidence="6" type="ORF">FB45DRAFT_761160</name>
</gene>
<feature type="domain" description="CENP-V/GFA" evidence="5">
    <location>
        <begin position="1"/>
        <end position="107"/>
    </location>
</feature>
<sequence>MKGSCRCGSLSYSLTAKPVVSVYCHCTQCQRATCAVFVSSMHYSPSAFSWTHEAEVTPIEEKIDGCVLYRCAKCRTCTASQMSDTQNWAIRGAHLERDEDGKIINWEEVKPTSHIFYGNRILDVADTLPKWAGFPNKSTRLD</sequence>
<protein>
    <submittedName>
        <fullName evidence="6">Mss4-like protein</fullName>
    </submittedName>
</protein>
<dbReference type="GO" id="GO:0046872">
    <property type="term" value="F:metal ion binding"/>
    <property type="evidence" value="ECO:0007669"/>
    <property type="project" value="UniProtKB-KW"/>
</dbReference>
<keyword evidence="3" id="KW-0862">Zinc</keyword>
<evidence type="ECO:0000256" key="1">
    <source>
        <dbReference type="ARBA" id="ARBA00005495"/>
    </source>
</evidence>
<evidence type="ECO:0000256" key="2">
    <source>
        <dbReference type="ARBA" id="ARBA00022723"/>
    </source>
</evidence>
<keyword evidence="2" id="KW-0479">Metal-binding</keyword>
<evidence type="ECO:0000313" key="7">
    <source>
        <dbReference type="Proteomes" id="UP001221142"/>
    </source>
</evidence>
<dbReference type="EMBL" id="JARKIF010000034">
    <property type="protein sequence ID" value="KAJ7610786.1"/>
    <property type="molecule type" value="Genomic_DNA"/>
</dbReference>
<dbReference type="InterPro" id="IPR006913">
    <property type="entry name" value="CENP-V/GFA"/>
</dbReference>
<dbReference type="Gene3D" id="3.90.1590.10">
    <property type="entry name" value="glutathione-dependent formaldehyde- activating enzyme (gfa)"/>
    <property type="match status" value="1"/>
</dbReference>
<reference evidence="6" key="1">
    <citation type="submission" date="2023-03" db="EMBL/GenBank/DDBJ databases">
        <title>Massive genome expansion in bonnet fungi (Mycena s.s.) driven by repeated elements and novel gene families across ecological guilds.</title>
        <authorList>
            <consortium name="Lawrence Berkeley National Laboratory"/>
            <person name="Harder C.B."/>
            <person name="Miyauchi S."/>
            <person name="Viragh M."/>
            <person name="Kuo A."/>
            <person name="Thoen E."/>
            <person name="Andreopoulos B."/>
            <person name="Lu D."/>
            <person name="Skrede I."/>
            <person name="Drula E."/>
            <person name="Henrissat B."/>
            <person name="Morin E."/>
            <person name="Kohler A."/>
            <person name="Barry K."/>
            <person name="LaButti K."/>
            <person name="Morin E."/>
            <person name="Salamov A."/>
            <person name="Lipzen A."/>
            <person name="Mereny Z."/>
            <person name="Hegedus B."/>
            <person name="Baldrian P."/>
            <person name="Stursova M."/>
            <person name="Weitz H."/>
            <person name="Taylor A."/>
            <person name="Grigoriev I.V."/>
            <person name="Nagy L.G."/>
            <person name="Martin F."/>
            <person name="Kauserud H."/>
        </authorList>
    </citation>
    <scope>NUCLEOTIDE SEQUENCE</scope>
    <source>
        <strain evidence="6">9284</strain>
    </source>
</reference>
<evidence type="ECO:0000313" key="6">
    <source>
        <dbReference type="EMBL" id="KAJ7610786.1"/>
    </source>
</evidence>
<evidence type="ECO:0000259" key="5">
    <source>
        <dbReference type="PROSITE" id="PS51891"/>
    </source>
</evidence>
<dbReference type="Pfam" id="PF04828">
    <property type="entry name" value="GFA"/>
    <property type="match status" value="1"/>
</dbReference>
<dbReference type="PROSITE" id="PS51891">
    <property type="entry name" value="CENP_V_GFA"/>
    <property type="match status" value="1"/>
</dbReference>
<evidence type="ECO:0000256" key="4">
    <source>
        <dbReference type="ARBA" id="ARBA00023239"/>
    </source>
</evidence>
<dbReference type="InterPro" id="IPR011057">
    <property type="entry name" value="Mss4-like_sf"/>
</dbReference>